<dbReference type="RefSeq" id="WP_247229743.1">
    <property type="nucleotide sequence ID" value="NZ_JALKHS010000004.1"/>
</dbReference>
<gene>
    <name evidence="2" type="ORF">MU848_01415</name>
</gene>
<evidence type="ECO:0000259" key="1">
    <source>
        <dbReference type="PROSITE" id="PS50830"/>
    </source>
</evidence>
<keyword evidence="3" id="KW-1185">Reference proteome</keyword>
<dbReference type="Pfam" id="PF00565">
    <property type="entry name" value="SNase"/>
    <property type="match status" value="1"/>
</dbReference>
<dbReference type="EMBL" id="JALKHS010000004">
    <property type="protein sequence ID" value="MCK0530238.1"/>
    <property type="molecule type" value="Genomic_DNA"/>
</dbReference>
<evidence type="ECO:0000313" key="3">
    <source>
        <dbReference type="Proteomes" id="UP001203512"/>
    </source>
</evidence>
<feature type="domain" description="TNase-like" evidence="1">
    <location>
        <begin position="92"/>
        <end position="180"/>
    </location>
</feature>
<name>A0ABT0DSZ0_9SPHN</name>
<proteinExistence type="predicted"/>
<organism evidence="2 3">
    <name type="scientific">Sphingobium agri</name>
    <dbReference type="NCBI Taxonomy" id="2933566"/>
    <lineage>
        <taxon>Bacteria</taxon>
        <taxon>Pseudomonadati</taxon>
        <taxon>Pseudomonadota</taxon>
        <taxon>Alphaproteobacteria</taxon>
        <taxon>Sphingomonadales</taxon>
        <taxon>Sphingomonadaceae</taxon>
        <taxon>Sphingobium</taxon>
    </lineage>
</organism>
<dbReference type="SMART" id="SM00318">
    <property type="entry name" value="SNc"/>
    <property type="match status" value="1"/>
</dbReference>
<dbReference type="PROSITE" id="PS50830">
    <property type="entry name" value="TNASE_3"/>
    <property type="match status" value="1"/>
</dbReference>
<dbReference type="SUPFAM" id="SSF50199">
    <property type="entry name" value="Staphylococcal nuclease"/>
    <property type="match status" value="1"/>
</dbReference>
<dbReference type="InterPro" id="IPR016071">
    <property type="entry name" value="Staphylococal_nuclease_OB-fold"/>
</dbReference>
<dbReference type="InterPro" id="IPR035437">
    <property type="entry name" value="SNase_OB-fold_sf"/>
</dbReference>
<sequence>MSYQPRRPGRHGHLRLVHASARPWRSAQASRTRFKGFLAPFLIIASGLWAGGDLLPSLPGTRFSPSPNFIQQEGLQAASFAMCDDGYRSDCVIDGDTFRLGGETIRIADIDTPETHPARCPEEASLGAQATERLRELLNAGSFMLQPIDRDQDRYGRSLRIVMRGDQSIGAMLVAEGLARPWMGSRQPWCRS</sequence>
<comment type="caution">
    <text evidence="2">The sequence shown here is derived from an EMBL/GenBank/DDBJ whole genome shotgun (WGS) entry which is preliminary data.</text>
</comment>
<dbReference type="Proteomes" id="UP001203512">
    <property type="component" value="Unassembled WGS sequence"/>
</dbReference>
<reference evidence="2 3" key="1">
    <citation type="submission" date="2022-04" db="EMBL/GenBank/DDBJ databases">
        <authorList>
            <person name="Huq M.A."/>
        </authorList>
    </citation>
    <scope>NUCLEOTIDE SEQUENCE [LARGE SCALE GENOMIC DNA]</scope>
    <source>
        <strain evidence="2 3">MAH-33</strain>
    </source>
</reference>
<dbReference type="Gene3D" id="2.40.50.90">
    <property type="match status" value="1"/>
</dbReference>
<accession>A0ABT0DSZ0</accession>
<evidence type="ECO:0000313" key="2">
    <source>
        <dbReference type="EMBL" id="MCK0530238.1"/>
    </source>
</evidence>
<protein>
    <submittedName>
        <fullName evidence="2">Thermonuclease family protein</fullName>
    </submittedName>
</protein>